<name>A0A0F5L253_9HYPH</name>
<dbReference type="AlphaFoldDB" id="A0A0F5L253"/>
<dbReference type="Gene3D" id="3.30.70.100">
    <property type="match status" value="1"/>
</dbReference>
<evidence type="ECO:0000313" key="3">
    <source>
        <dbReference type="EMBL" id="SHE60856.1"/>
    </source>
</evidence>
<dbReference type="Proteomes" id="UP000184533">
    <property type="component" value="Unassembled WGS sequence"/>
</dbReference>
<evidence type="ECO:0000313" key="2">
    <source>
        <dbReference type="EMBL" id="KKB76279.1"/>
    </source>
</evidence>
<dbReference type="InterPro" id="IPR013097">
    <property type="entry name" value="Dabb"/>
</dbReference>
<sequence length="108" mass="11867">MIRHIVFFTAKSADTIDAVCAGLERLGTIEHASHFEVTRNSKVDQISNEVDVVVYAEFADAQALAAYKAHPTYAEATRLVRPLRELRLSADFEARPVGDACPNKNAGH</sequence>
<dbReference type="SMART" id="SM00886">
    <property type="entry name" value="Dabb"/>
    <property type="match status" value="1"/>
</dbReference>
<keyword evidence="4" id="KW-1185">Reference proteome</keyword>
<dbReference type="InterPro" id="IPR011008">
    <property type="entry name" value="Dimeric_a/b-barrel"/>
</dbReference>
<feature type="domain" description="Stress-response A/B barrel" evidence="1">
    <location>
        <begin position="2"/>
        <end position="92"/>
    </location>
</feature>
<dbReference type="PATRIC" id="fig|1121477.3.peg.1049"/>
<dbReference type="SUPFAM" id="SSF54909">
    <property type="entry name" value="Dimeric alpha+beta barrel"/>
    <property type="match status" value="1"/>
</dbReference>
<reference evidence="3 5" key="2">
    <citation type="submission" date="2016-11" db="EMBL/GenBank/DDBJ databases">
        <authorList>
            <person name="Jaros S."/>
            <person name="Januszkiewicz K."/>
            <person name="Wedrychowicz H."/>
        </authorList>
    </citation>
    <scope>NUCLEOTIDE SEQUENCE [LARGE SCALE GENOMIC DNA]</scope>
    <source>
        <strain evidence="3 5">DSM 17137</strain>
    </source>
</reference>
<proteinExistence type="predicted"/>
<dbReference type="EMBL" id="LAJF01000156">
    <property type="protein sequence ID" value="KKB76279.1"/>
    <property type="molecule type" value="Genomic_DNA"/>
</dbReference>
<dbReference type="EMBL" id="FQVC01000002">
    <property type="protein sequence ID" value="SHE60856.1"/>
    <property type="molecule type" value="Genomic_DNA"/>
</dbReference>
<evidence type="ECO:0000259" key="1">
    <source>
        <dbReference type="PROSITE" id="PS51502"/>
    </source>
</evidence>
<dbReference type="Pfam" id="PF07876">
    <property type="entry name" value="Dabb"/>
    <property type="match status" value="1"/>
</dbReference>
<accession>A0A0F5L253</accession>
<dbReference type="OrthoDB" id="9813140at2"/>
<dbReference type="RefSeq" id="WP_046137286.1">
    <property type="nucleotide sequence ID" value="NZ_FQVC01000002.1"/>
</dbReference>
<reference evidence="2 4" key="1">
    <citation type="submission" date="2015-03" db="EMBL/GenBank/DDBJ databases">
        <authorList>
            <person name="Hassan Y.I."/>
            <person name="Lepp D."/>
            <person name="Zhou T."/>
        </authorList>
    </citation>
    <scope>NUCLEOTIDE SEQUENCE [LARGE SCALE GENOMIC DNA]</scope>
    <source>
        <strain evidence="2 4">DSM 17137</strain>
    </source>
</reference>
<protein>
    <submittedName>
        <fullName evidence="3">Stress responsive A/B Barrel Domain</fullName>
    </submittedName>
    <submittedName>
        <fullName evidence="2">Stress responsive protein</fullName>
    </submittedName>
</protein>
<dbReference type="Proteomes" id="UP000033608">
    <property type="component" value="Unassembled WGS sequence"/>
</dbReference>
<organism evidence="2 4">
    <name type="scientific">Devosia limi DSM 17137</name>
    <dbReference type="NCBI Taxonomy" id="1121477"/>
    <lineage>
        <taxon>Bacteria</taxon>
        <taxon>Pseudomonadati</taxon>
        <taxon>Pseudomonadota</taxon>
        <taxon>Alphaproteobacteria</taxon>
        <taxon>Hyphomicrobiales</taxon>
        <taxon>Devosiaceae</taxon>
        <taxon>Devosia</taxon>
    </lineage>
</organism>
<evidence type="ECO:0000313" key="4">
    <source>
        <dbReference type="Proteomes" id="UP000033608"/>
    </source>
</evidence>
<evidence type="ECO:0000313" key="5">
    <source>
        <dbReference type="Proteomes" id="UP000184533"/>
    </source>
</evidence>
<dbReference type="PROSITE" id="PS51502">
    <property type="entry name" value="S_R_A_B_BARREL"/>
    <property type="match status" value="1"/>
</dbReference>
<gene>
    <name evidence="3" type="ORF">SAMN02745223_00675</name>
    <name evidence="2" type="ORF">VW29_21305</name>
</gene>